<gene>
    <name evidence="6" type="ORF">ACHHYP_09924</name>
</gene>
<comment type="caution">
    <text evidence="6">The sequence shown here is derived from an EMBL/GenBank/DDBJ whole genome shotgun (WGS) entry which is preliminary data.</text>
</comment>
<evidence type="ECO:0000256" key="4">
    <source>
        <dbReference type="SAM" id="SignalP"/>
    </source>
</evidence>
<dbReference type="InterPro" id="IPR001245">
    <property type="entry name" value="Ser-Thr/Tyr_kinase_cat_dom"/>
</dbReference>
<dbReference type="SUPFAM" id="SSF52058">
    <property type="entry name" value="L domain-like"/>
    <property type="match status" value="1"/>
</dbReference>
<keyword evidence="4" id="KW-0732">Signal</keyword>
<dbReference type="STRING" id="1202772.A0A1V9YM64"/>
<dbReference type="GO" id="GO:0004672">
    <property type="term" value="F:protein kinase activity"/>
    <property type="evidence" value="ECO:0007669"/>
    <property type="project" value="InterPro"/>
</dbReference>
<feature type="transmembrane region" description="Helical" evidence="3">
    <location>
        <begin position="313"/>
        <end position="336"/>
    </location>
</feature>
<evidence type="ECO:0000256" key="1">
    <source>
        <dbReference type="ARBA" id="ARBA00022614"/>
    </source>
</evidence>
<evidence type="ECO:0000313" key="6">
    <source>
        <dbReference type="EMBL" id="OQR86809.1"/>
    </source>
</evidence>
<reference evidence="6 7" key="1">
    <citation type="journal article" date="2014" name="Genome Biol. Evol.">
        <title>The secreted proteins of Achlya hypogyna and Thraustotheca clavata identify the ancestral oomycete secretome and reveal gene acquisitions by horizontal gene transfer.</title>
        <authorList>
            <person name="Misner I."/>
            <person name="Blouin N."/>
            <person name="Leonard G."/>
            <person name="Richards T.A."/>
            <person name="Lane C.E."/>
        </authorList>
    </citation>
    <scope>NUCLEOTIDE SEQUENCE [LARGE SCALE GENOMIC DNA]</scope>
    <source>
        <strain evidence="6 7">ATCC 48635</strain>
    </source>
</reference>
<feature type="domain" description="Protein kinase" evidence="5">
    <location>
        <begin position="341"/>
        <end position="678"/>
    </location>
</feature>
<dbReference type="InterPro" id="IPR046959">
    <property type="entry name" value="PRK1-6/SRF4-like"/>
</dbReference>
<evidence type="ECO:0000313" key="7">
    <source>
        <dbReference type="Proteomes" id="UP000243579"/>
    </source>
</evidence>
<dbReference type="PROSITE" id="PS50011">
    <property type="entry name" value="PROTEIN_KINASE_DOM"/>
    <property type="match status" value="1"/>
</dbReference>
<evidence type="ECO:0000259" key="5">
    <source>
        <dbReference type="PROSITE" id="PS50011"/>
    </source>
</evidence>
<dbReference type="GO" id="GO:0005524">
    <property type="term" value="F:ATP binding"/>
    <property type="evidence" value="ECO:0007669"/>
    <property type="project" value="InterPro"/>
</dbReference>
<evidence type="ECO:0000256" key="2">
    <source>
        <dbReference type="ARBA" id="ARBA00022737"/>
    </source>
</evidence>
<keyword evidence="3" id="KW-0472">Membrane</keyword>
<dbReference type="Pfam" id="PF13855">
    <property type="entry name" value="LRR_8"/>
    <property type="match status" value="1"/>
</dbReference>
<organism evidence="6 7">
    <name type="scientific">Achlya hypogyna</name>
    <name type="common">Oomycete</name>
    <name type="synonym">Protoachlya hypogyna</name>
    <dbReference type="NCBI Taxonomy" id="1202772"/>
    <lineage>
        <taxon>Eukaryota</taxon>
        <taxon>Sar</taxon>
        <taxon>Stramenopiles</taxon>
        <taxon>Oomycota</taxon>
        <taxon>Saprolegniomycetes</taxon>
        <taxon>Saprolegniales</taxon>
        <taxon>Achlyaceae</taxon>
        <taxon>Achlya</taxon>
    </lineage>
</organism>
<keyword evidence="6" id="KW-0808">Transferase</keyword>
<dbReference type="SUPFAM" id="SSF56112">
    <property type="entry name" value="Protein kinase-like (PK-like)"/>
    <property type="match status" value="1"/>
</dbReference>
<dbReference type="InterPro" id="IPR000719">
    <property type="entry name" value="Prot_kinase_dom"/>
</dbReference>
<dbReference type="InterPro" id="IPR032675">
    <property type="entry name" value="LRR_dom_sf"/>
</dbReference>
<name>A0A1V9YM64_ACHHY</name>
<dbReference type="Pfam" id="PF07714">
    <property type="entry name" value="PK_Tyr_Ser-Thr"/>
    <property type="match status" value="1"/>
</dbReference>
<dbReference type="Gene3D" id="1.10.510.10">
    <property type="entry name" value="Transferase(Phosphotransferase) domain 1"/>
    <property type="match status" value="1"/>
</dbReference>
<dbReference type="InterPro" id="IPR001611">
    <property type="entry name" value="Leu-rich_rpt"/>
</dbReference>
<protein>
    <submittedName>
        <fullName evidence="6">Protein kinase</fullName>
    </submittedName>
</protein>
<dbReference type="PANTHER" id="PTHR48007:SF4">
    <property type="entry name" value="LEUCINE-RICH REPEAT RECEPTOR-LIKE PROTEIN KINASE PXC1"/>
    <property type="match status" value="1"/>
</dbReference>
<proteinExistence type="predicted"/>
<feature type="signal peptide" evidence="4">
    <location>
        <begin position="1"/>
        <end position="18"/>
    </location>
</feature>
<dbReference type="PROSITE" id="PS51450">
    <property type="entry name" value="LRR"/>
    <property type="match status" value="1"/>
</dbReference>
<sequence>MGCQGRVLLLLLAAVAVAQDMIMPTCVVPSVNTLTSACYGSCNETSANTTTASCLIFKPKDTALGCSNQKRGLCHDNVGPNKCMVLCLQQLTDVWTFRIGVPDPNDGRVGDIEAISGLVVPAHVSAMRFEPRDRVDFPEATIALSETSIKAVGGLRNLSIEQLLVPNVSALSIYPNLTALQLKQVKLTVDQVNSIIHVTTIESLDLSNNGLTTIPGNVFSMTALQALNLAGNPLSSVILNPNQEAFLRSLRSFVGSGALASPCPPGAAARQWNSLAYCFQNTTTLATRQPVMVEASTLAPTTLPAPEASNRGYTVYLVAGLVCLFVLGLIFYVVLFRSKRRPVAKKLRSATLGDAVDEASDVEMTTFVACASVRPSDPCLATARSSWAATLSMRSLHHEIAAKDVDVPKTKRILLRHSHFDMFEAKVLGAPVYLTRLLPLTHDRALSLLSMLSTLRHPRLMNVLGVVWRSVDDLPLGGVQMDVALEFLDGGALEDYVLARPAMTWRHDKMRMALEIALGLLQVHDHDFVYNGLTGKTVFVDSTHGCKLHTLALVDDVAIDGDQHTTEDRIFLAPEVLAGDLVTSASDMYAFGVLLMLLDAALTPWQLSRRTWIRTVADATALPAQPGVDFPSLLGSYEFDQANCPAIINAVAKSCVHPDPSQRPSASFAYAMIRKDFVAS</sequence>
<keyword evidence="6" id="KW-0418">Kinase</keyword>
<dbReference type="Proteomes" id="UP000243579">
    <property type="component" value="Unassembled WGS sequence"/>
</dbReference>
<feature type="chain" id="PRO_5013275014" evidence="4">
    <location>
        <begin position="19"/>
        <end position="680"/>
    </location>
</feature>
<dbReference type="Gene3D" id="3.80.10.10">
    <property type="entry name" value="Ribonuclease Inhibitor"/>
    <property type="match status" value="1"/>
</dbReference>
<keyword evidence="2" id="KW-0677">Repeat</keyword>
<dbReference type="EMBL" id="JNBR01001482">
    <property type="protein sequence ID" value="OQR86809.1"/>
    <property type="molecule type" value="Genomic_DNA"/>
</dbReference>
<dbReference type="AlphaFoldDB" id="A0A1V9YM64"/>
<dbReference type="OrthoDB" id="4062651at2759"/>
<keyword evidence="1" id="KW-0433">Leucine-rich repeat</keyword>
<keyword evidence="7" id="KW-1185">Reference proteome</keyword>
<dbReference type="PANTHER" id="PTHR48007">
    <property type="entry name" value="LEUCINE-RICH REPEAT RECEPTOR-LIKE PROTEIN KINASE PXC1"/>
    <property type="match status" value="1"/>
</dbReference>
<keyword evidence="3" id="KW-0812">Transmembrane</keyword>
<evidence type="ECO:0000256" key="3">
    <source>
        <dbReference type="SAM" id="Phobius"/>
    </source>
</evidence>
<keyword evidence="3" id="KW-1133">Transmembrane helix</keyword>
<accession>A0A1V9YM64</accession>
<dbReference type="InterPro" id="IPR011009">
    <property type="entry name" value="Kinase-like_dom_sf"/>
</dbReference>